<dbReference type="OMA" id="CTMVPLQ"/>
<reference evidence="2 3" key="1">
    <citation type="journal article" date="2008" name="Nature">
        <title>Genome analysis of the platypus reveals unique signatures of evolution.</title>
        <authorList>
            <person name="Warren W.C."/>
            <person name="Hillier L.W."/>
            <person name="Marshall Graves J.A."/>
            <person name="Birney E."/>
            <person name="Ponting C.P."/>
            <person name="Grutzner F."/>
            <person name="Belov K."/>
            <person name="Miller W."/>
            <person name="Clarke L."/>
            <person name="Chinwalla A.T."/>
            <person name="Yang S.P."/>
            <person name="Heger A."/>
            <person name="Locke D.P."/>
            <person name="Miethke P."/>
            <person name="Waters P.D."/>
            <person name="Veyrunes F."/>
            <person name="Fulton L."/>
            <person name="Fulton B."/>
            <person name="Graves T."/>
            <person name="Wallis J."/>
            <person name="Puente X.S."/>
            <person name="Lopez-Otin C."/>
            <person name="Ordonez G.R."/>
            <person name="Eichler E.E."/>
            <person name="Chen L."/>
            <person name="Cheng Z."/>
            <person name="Deakin J.E."/>
            <person name="Alsop A."/>
            <person name="Thompson K."/>
            <person name="Kirby P."/>
            <person name="Papenfuss A.T."/>
            <person name="Wakefield M.J."/>
            <person name="Olender T."/>
            <person name="Lancet D."/>
            <person name="Huttley G.A."/>
            <person name="Smit A.F."/>
            <person name="Pask A."/>
            <person name="Temple-Smith P."/>
            <person name="Batzer M.A."/>
            <person name="Walker J.A."/>
            <person name="Konkel M.K."/>
            <person name="Harris R.S."/>
            <person name="Whittington C.M."/>
            <person name="Wong E.S."/>
            <person name="Gemmell N.J."/>
            <person name="Buschiazzo E."/>
            <person name="Vargas Jentzsch I.M."/>
            <person name="Merkel A."/>
            <person name="Schmitz J."/>
            <person name="Zemann A."/>
            <person name="Churakov G."/>
            <person name="Kriegs J.O."/>
            <person name="Brosius J."/>
            <person name="Murchison E.P."/>
            <person name="Sachidanandam R."/>
            <person name="Smith C."/>
            <person name="Hannon G.J."/>
            <person name="Tsend-Ayush E."/>
            <person name="McMillan D."/>
            <person name="Attenborough R."/>
            <person name="Rens W."/>
            <person name="Ferguson-Smith M."/>
            <person name="Lefevre C.M."/>
            <person name="Sharp J.A."/>
            <person name="Nicholas K.R."/>
            <person name="Ray D.A."/>
            <person name="Kube M."/>
            <person name="Reinhardt R."/>
            <person name="Pringle T.H."/>
            <person name="Taylor J."/>
            <person name="Jones R.C."/>
            <person name="Nixon B."/>
            <person name="Dacheux J.L."/>
            <person name="Niwa H."/>
            <person name="Sekita Y."/>
            <person name="Huang X."/>
            <person name="Stark A."/>
            <person name="Kheradpour P."/>
            <person name="Kellis M."/>
            <person name="Flicek P."/>
            <person name="Chen Y."/>
            <person name="Webber C."/>
            <person name="Hardison R."/>
            <person name="Nelson J."/>
            <person name="Hallsworth-Pepin K."/>
            <person name="Delehaunty K."/>
            <person name="Markovic C."/>
            <person name="Minx P."/>
            <person name="Feng Y."/>
            <person name="Kremitzki C."/>
            <person name="Mitreva M."/>
            <person name="Glasscock J."/>
            <person name="Wylie T."/>
            <person name="Wohldmann P."/>
            <person name="Thiru P."/>
            <person name="Nhan M.N."/>
            <person name="Pohl C.S."/>
            <person name="Smith S.M."/>
            <person name="Hou S."/>
            <person name="Nefedov M."/>
            <person name="de Jong P.J."/>
            <person name="Renfree M.B."/>
            <person name="Mardis E.R."/>
            <person name="Wilson R.K."/>
        </authorList>
    </citation>
    <scope>NUCLEOTIDE SEQUENCE [LARGE SCALE GENOMIC DNA]</scope>
    <source>
        <strain evidence="2 3">Glennie</strain>
    </source>
</reference>
<dbReference type="InterPro" id="IPR040505">
    <property type="entry name" value="DUF5537"/>
</dbReference>
<dbReference type="Bgee" id="ENSOANG00000034735">
    <property type="expression patterns" value="Expressed in testis and 4 other cell types or tissues"/>
</dbReference>
<feature type="region of interest" description="Disordered" evidence="1">
    <location>
        <begin position="9"/>
        <end position="90"/>
    </location>
</feature>
<dbReference type="Proteomes" id="UP000002279">
    <property type="component" value="Chromosome 7"/>
</dbReference>
<evidence type="ECO:0000313" key="2">
    <source>
        <dbReference type="Ensembl" id="ENSOANP00000036187.1"/>
    </source>
</evidence>
<accession>A0A6I8N5L9</accession>
<sequence>MGWGPVVRCLATGGGGGGNNGVRAGGGRMRRGRPPWGGWAGEFPAPEFKLLESPGRLQTGSLLSPSPKEGKKTPAPSPEGGRGPGRPARGLPAGCLFLEGNWKQAALRTREMRKEFSSAFGLKSCQEKIQMPSLLPQVPTSRGRKGPLREAALTLTTRSRRSGERGTVRTTQEPLNCCGFRNPFTGAPPKYLQRLSELAVLEYDTIRQEAKGNPGKGGKPDLRGC</sequence>
<feature type="compositionally biased region" description="Gly residues" evidence="1">
    <location>
        <begin position="12"/>
        <end position="27"/>
    </location>
</feature>
<keyword evidence="3" id="KW-1185">Reference proteome</keyword>
<organism evidence="2 3">
    <name type="scientific">Ornithorhynchus anatinus</name>
    <name type="common">Duckbill platypus</name>
    <dbReference type="NCBI Taxonomy" id="9258"/>
    <lineage>
        <taxon>Eukaryota</taxon>
        <taxon>Metazoa</taxon>
        <taxon>Chordata</taxon>
        <taxon>Craniata</taxon>
        <taxon>Vertebrata</taxon>
        <taxon>Euteleostomi</taxon>
        <taxon>Mammalia</taxon>
        <taxon>Monotremata</taxon>
        <taxon>Ornithorhynchidae</taxon>
        <taxon>Ornithorhynchus</taxon>
    </lineage>
</organism>
<dbReference type="Ensembl" id="ENSOANT00000042751.2">
    <property type="protein sequence ID" value="ENSOANP00000036187.1"/>
    <property type="gene ID" value="ENSOANG00000034735.2"/>
</dbReference>
<dbReference type="InParanoid" id="A0A6I8N5L9"/>
<reference evidence="2" key="3">
    <citation type="submission" date="2025-09" db="UniProtKB">
        <authorList>
            <consortium name="Ensembl"/>
        </authorList>
    </citation>
    <scope>IDENTIFICATION</scope>
    <source>
        <strain evidence="2">Glennie</strain>
    </source>
</reference>
<evidence type="ECO:0000313" key="3">
    <source>
        <dbReference type="Proteomes" id="UP000002279"/>
    </source>
</evidence>
<reference evidence="2" key="2">
    <citation type="submission" date="2025-08" db="UniProtKB">
        <authorList>
            <consortium name="Ensembl"/>
        </authorList>
    </citation>
    <scope>IDENTIFICATION</scope>
    <source>
        <strain evidence="2">Glennie</strain>
    </source>
</reference>
<evidence type="ECO:0000256" key="1">
    <source>
        <dbReference type="SAM" id="MobiDB-lite"/>
    </source>
</evidence>
<proteinExistence type="predicted"/>
<name>A0A6I8N5L9_ORNAN</name>
<dbReference type="GeneTree" id="ENSGT01020000234329"/>
<dbReference type="Pfam" id="PF17690">
    <property type="entry name" value="DUF5537"/>
    <property type="match status" value="1"/>
</dbReference>
<protein>
    <submittedName>
        <fullName evidence="2">Uncharacterized protein</fullName>
    </submittedName>
</protein>
<gene>
    <name evidence="2" type="primary">C7H8orf89</name>
</gene>
<dbReference type="AlphaFoldDB" id="A0A6I8N5L9"/>